<dbReference type="EMBL" id="CP002786">
    <property type="protein sequence ID" value="AEF42946.1"/>
    <property type="molecule type" value="Genomic_DNA"/>
</dbReference>
<name>F6ENU0_HOYSD</name>
<organism evidence="1 2">
    <name type="scientific">Hoyosella subflava (strain DSM 45089 / JCM 17490 / NBRC 109087 / DQS3-9A1)</name>
    <name type="common">Amycolicicoccus subflavus</name>
    <dbReference type="NCBI Taxonomy" id="443218"/>
    <lineage>
        <taxon>Bacteria</taxon>
        <taxon>Bacillati</taxon>
        <taxon>Actinomycetota</taxon>
        <taxon>Actinomycetes</taxon>
        <taxon>Mycobacteriales</taxon>
        <taxon>Hoyosellaceae</taxon>
        <taxon>Hoyosella</taxon>
    </lineage>
</organism>
<accession>F6ENU0</accession>
<dbReference type="KEGG" id="asd:AS9A_4514"/>
<reference evidence="1 2" key="1">
    <citation type="journal article" date="2011" name="J. Bacteriol.">
        <title>Complete genome sequence of Amycolicicoccus subflavus DQS3-9A1T, an actinomycete isolated from crude oil-polluted soil.</title>
        <authorList>
            <person name="Cai M."/>
            <person name="Chen W.M."/>
            <person name="Nie Y."/>
            <person name="Chi C.Q."/>
            <person name="Wang Y.N."/>
            <person name="Tang Y.Q."/>
            <person name="Li G.Y."/>
            <person name="Wu X.L."/>
        </authorList>
    </citation>
    <scope>NUCLEOTIDE SEQUENCE [LARGE SCALE GENOMIC DNA]</scope>
    <source>
        <strain evidence="2">DSM 45089 / DQS3-9A1</strain>
    </source>
</reference>
<keyword evidence="2" id="KW-1185">Reference proteome</keyword>
<sequence>MRDYAGSPIAEVLESHAVDDDIAGHAVPLEGVHKPFGWRDLAIAALESVLLTVSVLDEPPVPATFYNHPFNLEFVAPPPPLRDELRLGHSAPDYDTRRIEDSCDLDFAVAWC</sequence>
<evidence type="ECO:0000313" key="1">
    <source>
        <dbReference type="EMBL" id="AEF42946.1"/>
    </source>
</evidence>
<evidence type="ECO:0000313" key="2">
    <source>
        <dbReference type="Proteomes" id="UP000009235"/>
    </source>
</evidence>
<dbReference type="STRING" id="443218.AS9A_4514"/>
<gene>
    <name evidence="1" type="ordered locus">AS9A_4514</name>
</gene>
<dbReference type="HOGENOM" id="CLU_2140625_0_0_11"/>
<proteinExistence type="predicted"/>
<protein>
    <submittedName>
        <fullName evidence="1">Uncharacterized protein</fullName>
    </submittedName>
</protein>
<dbReference type="AlphaFoldDB" id="F6ENU0"/>
<dbReference type="Proteomes" id="UP000009235">
    <property type="component" value="Chromosome"/>
</dbReference>